<evidence type="ECO:0000259" key="2">
    <source>
        <dbReference type="PROSITE" id="PS50086"/>
    </source>
</evidence>
<dbReference type="GO" id="GO:0006886">
    <property type="term" value="P:intracellular protein transport"/>
    <property type="evidence" value="ECO:0007669"/>
    <property type="project" value="TreeGrafter"/>
</dbReference>
<name>A0AAD5S8Z6_9FUNG</name>
<evidence type="ECO:0000313" key="3">
    <source>
        <dbReference type="EMBL" id="KAJ3047187.1"/>
    </source>
</evidence>
<dbReference type="PANTHER" id="PTHR22957">
    <property type="entry name" value="TBC1 DOMAIN FAMILY MEMBER GTPASE-ACTIVATING PROTEIN"/>
    <property type="match status" value="1"/>
</dbReference>
<evidence type="ECO:0000313" key="4">
    <source>
        <dbReference type="Proteomes" id="UP001212841"/>
    </source>
</evidence>
<dbReference type="PROSITE" id="PS50086">
    <property type="entry name" value="TBC_RABGAP"/>
    <property type="match status" value="1"/>
</dbReference>
<comment type="caution">
    <text evidence="3">The sequence shown here is derived from an EMBL/GenBank/DDBJ whole genome shotgun (WGS) entry which is preliminary data.</text>
</comment>
<organism evidence="3 4">
    <name type="scientific">Rhizophlyctis rosea</name>
    <dbReference type="NCBI Taxonomy" id="64517"/>
    <lineage>
        <taxon>Eukaryota</taxon>
        <taxon>Fungi</taxon>
        <taxon>Fungi incertae sedis</taxon>
        <taxon>Chytridiomycota</taxon>
        <taxon>Chytridiomycota incertae sedis</taxon>
        <taxon>Chytridiomycetes</taxon>
        <taxon>Rhizophlyctidales</taxon>
        <taxon>Rhizophlyctidaceae</taxon>
        <taxon>Rhizophlyctis</taxon>
    </lineage>
</organism>
<feature type="domain" description="Rab-GAP TBC" evidence="2">
    <location>
        <begin position="37"/>
        <end position="403"/>
    </location>
</feature>
<evidence type="ECO:0000256" key="1">
    <source>
        <dbReference type="SAM" id="MobiDB-lite"/>
    </source>
</evidence>
<proteinExistence type="predicted"/>
<feature type="compositionally biased region" description="Polar residues" evidence="1">
    <location>
        <begin position="300"/>
        <end position="313"/>
    </location>
</feature>
<dbReference type="GO" id="GO:0005096">
    <property type="term" value="F:GTPase activator activity"/>
    <property type="evidence" value="ECO:0007669"/>
    <property type="project" value="TreeGrafter"/>
</dbReference>
<reference evidence="3" key="1">
    <citation type="submission" date="2020-05" db="EMBL/GenBank/DDBJ databases">
        <title>Phylogenomic resolution of chytrid fungi.</title>
        <authorList>
            <person name="Stajich J.E."/>
            <person name="Amses K."/>
            <person name="Simmons R."/>
            <person name="Seto K."/>
            <person name="Myers J."/>
            <person name="Bonds A."/>
            <person name="Quandt C.A."/>
            <person name="Barry K."/>
            <person name="Liu P."/>
            <person name="Grigoriev I."/>
            <person name="Longcore J.E."/>
            <person name="James T.Y."/>
        </authorList>
    </citation>
    <scope>NUCLEOTIDE SEQUENCE</scope>
    <source>
        <strain evidence="3">JEL0318</strain>
    </source>
</reference>
<accession>A0AAD5S8Z6</accession>
<feature type="region of interest" description="Disordered" evidence="1">
    <location>
        <begin position="593"/>
        <end position="626"/>
    </location>
</feature>
<dbReference type="InterPro" id="IPR000195">
    <property type="entry name" value="Rab-GAP-TBC_dom"/>
</dbReference>
<dbReference type="AlphaFoldDB" id="A0AAD5S8Z6"/>
<dbReference type="InterPro" id="IPR035969">
    <property type="entry name" value="Rab-GAP_TBC_sf"/>
</dbReference>
<dbReference type="Gene3D" id="1.10.8.270">
    <property type="entry name" value="putative rabgap domain of human tbc1 domain family member 14 like domains"/>
    <property type="match status" value="1"/>
</dbReference>
<dbReference type="SUPFAM" id="SSF47923">
    <property type="entry name" value="Ypt/Rab-GAP domain of gyp1p"/>
    <property type="match status" value="2"/>
</dbReference>
<feature type="non-terminal residue" evidence="3">
    <location>
        <position position="1"/>
    </location>
</feature>
<keyword evidence="4" id="KW-1185">Reference proteome</keyword>
<feature type="region of interest" description="Disordered" evidence="1">
    <location>
        <begin position="300"/>
        <end position="323"/>
    </location>
</feature>
<sequence length="667" mass="74781">MTSRKERQSQFEALFAGPTTAAAFEQFRQLCFQGIPDSPKGLRPKCWKVLLGYLPWAERERWDKIQNEQRNLYYTFVKEFVKDLSQEELESARKGKVEDHPLNDSKDSKWQSYFEELAILEQIDKDVRRTLPDIAFFQLPIKTSIPTPLHPLHNEFLRNDGVKPFSPIQSRRALFKRLDHLDDFGSRKRSPQHSPTAKTAEADPSNESADSENKPQQLKEGEVEDLHWEAVERILFIFAKLNPGIGYVQGMNEILAPLYYVIANDTEEEARAHAEADAFYAFSAFMGEFRDHFIRSLDNVQPGTPVRTPSSMSFDEKAKSPLPSRKNSIAEKAMEQAGGNGVGSSMARLMKRLRRRDLELWKDMQSKSIHAAFFSFRWLTVLLTQEFPLPDLIRIWDSLIADIAVDIEERGRSPTASVPELDVEREGQFDFLIDFCCAMLICVRDELLAGSFADNVKLLQNYPSEDVDAILQRVYSFREAPLSPSRSEADEWQHIDSTPVPLPIGPSGEILYESILYPDRFKDKNRNAPMWSNLLQPNDRSIKMDIQRGLSNAAVVGSNLLAGLGRDVKRAASAVAVTNPAVAVTPNVALGADPGARLPPPPSSSAKPPLAPTTTTTARAPTQPTSITAVGDTLKEGFTGFVNRVRSTASVQQLELPPPPSEMPDEG</sequence>
<dbReference type="PANTHER" id="PTHR22957:SF27">
    <property type="entry name" value="TBC1 DOMAIN FAMILY MEMBER 13"/>
    <property type="match status" value="1"/>
</dbReference>
<protein>
    <recommendedName>
        <fullName evidence="2">Rab-GAP TBC domain-containing protein</fullName>
    </recommendedName>
</protein>
<feature type="compositionally biased region" description="Basic and acidic residues" evidence="1">
    <location>
        <begin position="211"/>
        <end position="221"/>
    </location>
</feature>
<dbReference type="Proteomes" id="UP001212841">
    <property type="component" value="Unassembled WGS sequence"/>
</dbReference>
<gene>
    <name evidence="3" type="ORF">HK097_000152</name>
</gene>
<dbReference type="Pfam" id="PF00566">
    <property type="entry name" value="RabGAP-TBC"/>
    <property type="match status" value="2"/>
</dbReference>
<dbReference type="EMBL" id="JADGJD010001012">
    <property type="protein sequence ID" value="KAJ3047187.1"/>
    <property type="molecule type" value="Genomic_DNA"/>
</dbReference>
<dbReference type="Gene3D" id="1.10.472.80">
    <property type="entry name" value="Ypt/Rab-GAP domain of gyp1p, domain 3"/>
    <property type="match status" value="1"/>
</dbReference>
<feature type="region of interest" description="Disordered" evidence="1">
    <location>
        <begin position="184"/>
        <end position="221"/>
    </location>
</feature>
<dbReference type="SMART" id="SM00164">
    <property type="entry name" value="TBC"/>
    <property type="match status" value="1"/>
</dbReference>
<feature type="compositionally biased region" description="Low complexity" evidence="1">
    <location>
        <begin position="604"/>
        <end position="626"/>
    </location>
</feature>